<evidence type="ECO:0000313" key="4">
    <source>
        <dbReference type="EMBL" id="MED6207266.1"/>
    </source>
</evidence>
<accession>A0ABU6YCZ4</accession>
<feature type="region of interest" description="Disordered" evidence="2">
    <location>
        <begin position="16"/>
        <end position="72"/>
    </location>
</feature>
<dbReference type="PANTHER" id="PTHR31805">
    <property type="entry name" value="RECEPTOR-LIKE KINASE, PUTATIVE (DUF1421)-RELATED"/>
    <property type="match status" value="1"/>
</dbReference>
<reference evidence="4 5" key="1">
    <citation type="journal article" date="2023" name="Plants (Basel)">
        <title>Bridging the Gap: Combining Genomics and Transcriptomics Approaches to Understand Stylosanthes scabra, an Orphan Legume from the Brazilian Caatinga.</title>
        <authorList>
            <person name="Ferreira-Neto J.R.C."/>
            <person name="da Silva M.D."/>
            <person name="Binneck E."/>
            <person name="de Melo N.F."/>
            <person name="da Silva R.H."/>
            <person name="de Melo A.L.T.M."/>
            <person name="Pandolfi V."/>
            <person name="Bustamante F.O."/>
            <person name="Brasileiro-Vidal A.C."/>
            <person name="Benko-Iseppon A.M."/>
        </authorList>
    </citation>
    <scope>NUCLEOTIDE SEQUENCE [LARGE SCALE GENOMIC DNA]</scope>
    <source>
        <tissue evidence="4">Leaves</tissue>
    </source>
</reference>
<feature type="compositionally biased region" description="Low complexity" evidence="2">
    <location>
        <begin position="360"/>
        <end position="401"/>
    </location>
</feature>
<keyword evidence="5" id="KW-1185">Reference proteome</keyword>
<evidence type="ECO:0000313" key="5">
    <source>
        <dbReference type="Proteomes" id="UP001341840"/>
    </source>
</evidence>
<dbReference type="EMBL" id="JASCZI010241813">
    <property type="protein sequence ID" value="MED6207266.1"/>
    <property type="molecule type" value="Genomic_DNA"/>
</dbReference>
<proteinExistence type="predicted"/>
<organism evidence="4 5">
    <name type="scientific">Stylosanthes scabra</name>
    <dbReference type="NCBI Taxonomy" id="79078"/>
    <lineage>
        <taxon>Eukaryota</taxon>
        <taxon>Viridiplantae</taxon>
        <taxon>Streptophyta</taxon>
        <taxon>Embryophyta</taxon>
        <taxon>Tracheophyta</taxon>
        <taxon>Spermatophyta</taxon>
        <taxon>Magnoliopsida</taxon>
        <taxon>eudicotyledons</taxon>
        <taxon>Gunneridae</taxon>
        <taxon>Pentapetalae</taxon>
        <taxon>rosids</taxon>
        <taxon>fabids</taxon>
        <taxon>Fabales</taxon>
        <taxon>Fabaceae</taxon>
        <taxon>Papilionoideae</taxon>
        <taxon>50 kb inversion clade</taxon>
        <taxon>dalbergioids sensu lato</taxon>
        <taxon>Dalbergieae</taxon>
        <taxon>Pterocarpus clade</taxon>
        <taxon>Stylosanthes</taxon>
    </lineage>
</organism>
<feature type="region of interest" description="Disordered" evidence="2">
    <location>
        <begin position="257"/>
        <end position="476"/>
    </location>
</feature>
<feature type="region of interest" description="Disordered" evidence="2">
    <location>
        <begin position="503"/>
        <end position="522"/>
    </location>
</feature>
<name>A0ABU6YCZ4_9FABA</name>
<protein>
    <recommendedName>
        <fullName evidence="3">DUF1421 domain-containing protein</fullName>
    </recommendedName>
</protein>
<feature type="region of interest" description="Disordered" evidence="2">
    <location>
        <begin position="112"/>
        <end position="134"/>
    </location>
</feature>
<feature type="compositionally biased region" description="Polar residues" evidence="2">
    <location>
        <begin position="402"/>
        <end position="416"/>
    </location>
</feature>
<evidence type="ECO:0000259" key="3">
    <source>
        <dbReference type="Pfam" id="PF07223"/>
    </source>
</evidence>
<feature type="compositionally biased region" description="Low complexity" evidence="2">
    <location>
        <begin position="270"/>
        <end position="282"/>
    </location>
</feature>
<evidence type="ECO:0000256" key="1">
    <source>
        <dbReference type="SAM" id="Coils"/>
    </source>
</evidence>
<feature type="compositionally biased region" description="Pro residues" evidence="2">
    <location>
        <begin position="296"/>
        <end position="315"/>
    </location>
</feature>
<comment type="caution">
    <text evidence="4">The sequence shown here is derived from an EMBL/GenBank/DDBJ whole genome shotgun (WGS) entry which is preliminary data.</text>
</comment>
<dbReference type="InterPro" id="IPR010820">
    <property type="entry name" value="DUF1421"/>
</dbReference>
<feature type="compositionally biased region" description="Low complexity" evidence="2">
    <location>
        <begin position="58"/>
        <end position="67"/>
    </location>
</feature>
<dbReference type="Proteomes" id="UP001341840">
    <property type="component" value="Unassembled WGS sequence"/>
</dbReference>
<dbReference type="PANTHER" id="PTHR31805:SF14">
    <property type="entry name" value="RECEPTOR-LIKE KINASE, PUTATIVE (DUF1421)-RELATED"/>
    <property type="match status" value="1"/>
</dbReference>
<sequence length="605" mass="65463">MNTTPFMDKQIMDLTHSGSSQSKDLIDLINNNNNNNNHNHKHKATDEEDERDEHHETLNSNNNNNLNGIGVTKDDIVPSYDFQPIRPLAASSSPNYDSAPNLAAAAASSFSTRSWNSDSNANTSPPRPLIKSYSSLDTIEPTKVAAVGKDQKASDATILSEIDQTMKKHMENLLHVMEGVSARLTQLESRTHRLENSVDDLKVYVGNNHGSTDGKLRQLENILREVQTGVQTIKDKQDILEAQLQLAKLQVSKMDQQSETQTSMVTNPVQQDASAPQQSQPQLPHPANLPQSIPAVPSPNAPPQPPPQQGLPPPIQLTNQFPQNQIPAGPQRDSYFAPPPPVQPQEAPNQQYQVPPTQQPHPQAGAPPHQQYQQPPHSQFPQPAPHLPQQQPAPHLLQQQPSISPVNLPQVQSSLGQHVEETPYVPSQNYPPNLRQPTSQPPGGPPPTQQYYGAPTHAYEPPSSRPNPGYSSGYGTLSAPAEPYRYGGSSQYGGTSALKAQQLPTASSVAPSGGSGYPQLPTAHVLPQALPTASVAGGGSGSPGGGNRVPIDDVVDKVASMGFPRDHVRATVRKLTENGQSVDLNAVLDKLMNDGELQTRGWFNR</sequence>
<evidence type="ECO:0000256" key="2">
    <source>
        <dbReference type="SAM" id="MobiDB-lite"/>
    </source>
</evidence>
<dbReference type="Pfam" id="PF07223">
    <property type="entry name" value="DUF1421"/>
    <property type="match status" value="1"/>
</dbReference>
<feature type="compositionally biased region" description="Pro residues" evidence="2">
    <location>
        <begin position="439"/>
        <end position="448"/>
    </location>
</feature>
<feature type="coiled-coil region" evidence="1">
    <location>
        <begin position="216"/>
        <end position="250"/>
    </location>
</feature>
<feature type="compositionally biased region" description="Polar residues" evidence="2">
    <location>
        <begin position="257"/>
        <end position="269"/>
    </location>
</feature>
<dbReference type="Gene3D" id="1.20.5.340">
    <property type="match status" value="1"/>
</dbReference>
<feature type="compositionally biased region" description="Polar residues" evidence="2">
    <location>
        <begin position="115"/>
        <end position="124"/>
    </location>
</feature>
<gene>
    <name evidence="4" type="ORF">PIB30_034170</name>
</gene>
<feature type="compositionally biased region" description="Polar residues" evidence="2">
    <location>
        <begin position="317"/>
        <end position="326"/>
    </location>
</feature>
<keyword evidence="1" id="KW-0175">Coiled coil</keyword>
<feature type="domain" description="DUF1421" evidence="3">
    <location>
        <begin position="551"/>
        <end position="594"/>
    </location>
</feature>